<name>A0A6A6J8N8_WESOR</name>
<sequence length="313" mass="35178">MSSAVNCRTDRFIAIDDDCGADRDFMIERIDAAFALARDGMTELRKTPINEDIDNVFQQLFGYKYNERPYKVIEGRLDNLQAISTLDGDAQGTTDVRFFCTMHRIEKRNDKRYYNKDLNVAYELGTITNRFSSCFDLTPPTLAVTLNVPNHRTEIQICPWFMTTARGFKFRDLKELRASSWSYGVLAKILMPPISAIKYTPIDAFALMDKVILHELTHTTASGGRTPAEDMSDDPYGWKNCKKLAADFLASGINGGLPSVAKDPQNNADTIALMCSAIRLIKDGVRVKEDGSLDPKQSSKKRDGVMYPVTWVA</sequence>
<gene>
    <name evidence="1" type="ORF">EI97DRAFT_461869</name>
</gene>
<protein>
    <recommendedName>
        <fullName evidence="3">Lysine-specific metallo-endopeptidase domain-containing protein</fullName>
    </recommendedName>
</protein>
<dbReference type="Proteomes" id="UP000800097">
    <property type="component" value="Unassembled WGS sequence"/>
</dbReference>
<dbReference type="AlphaFoldDB" id="A0A6A6J8N8"/>
<evidence type="ECO:0000313" key="1">
    <source>
        <dbReference type="EMBL" id="KAF2272617.1"/>
    </source>
</evidence>
<dbReference type="GeneID" id="54554401"/>
<dbReference type="OrthoDB" id="4507347at2759"/>
<evidence type="ECO:0000313" key="2">
    <source>
        <dbReference type="Proteomes" id="UP000800097"/>
    </source>
</evidence>
<proteinExistence type="predicted"/>
<accession>A0A6A6J8N8</accession>
<evidence type="ECO:0008006" key="3">
    <source>
        <dbReference type="Google" id="ProtNLM"/>
    </source>
</evidence>
<dbReference type="GO" id="GO:0008237">
    <property type="term" value="F:metallopeptidase activity"/>
    <property type="evidence" value="ECO:0007669"/>
    <property type="project" value="InterPro"/>
</dbReference>
<dbReference type="EMBL" id="ML986519">
    <property type="protein sequence ID" value="KAF2272617.1"/>
    <property type="molecule type" value="Genomic_DNA"/>
</dbReference>
<dbReference type="RefSeq" id="XP_033650156.1">
    <property type="nucleotide sequence ID" value="XM_033801226.1"/>
</dbReference>
<dbReference type="InterPro" id="IPR024079">
    <property type="entry name" value="MetalloPept_cat_dom_sf"/>
</dbReference>
<dbReference type="Gene3D" id="3.40.390.10">
    <property type="entry name" value="Collagenase (Catalytic Domain)"/>
    <property type="match status" value="1"/>
</dbReference>
<organism evidence="1 2">
    <name type="scientific">Westerdykella ornata</name>
    <dbReference type="NCBI Taxonomy" id="318751"/>
    <lineage>
        <taxon>Eukaryota</taxon>
        <taxon>Fungi</taxon>
        <taxon>Dikarya</taxon>
        <taxon>Ascomycota</taxon>
        <taxon>Pezizomycotina</taxon>
        <taxon>Dothideomycetes</taxon>
        <taxon>Pleosporomycetidae</taxon>
        <taxon>Pleosporales</taxon>
        <taxon>Sporormiaceae</taxon>
        <taxon>Westerdykella</taxon>
    </lineage>
</organism>
<keyword evidence="2" id="KW-1185">Reference proteome</keyword>
<reference evidence="1" key="1">
    <citation type="journal article" date="2020" name="Stud. Mycol.">
        <title>101 Dothideomycetes genomes: a test case for predicting lifestyles and emergence of pathogens.</title>
        <authorList>
            <person name="Haridas S."/>
            <person name="Albert R."/>
            <person name="Binder M."/>
            <person name="Bloem J."/>
            <person name="Labutti K."/>
            <person name="Salamov A."/>
            <person name="Andreopoulos B."/>
            <person name="Baker S."/>
            <person name="Barry K."/>
            <person name="Bills G."/>
            <person name="Bluhm B."/>
            <person name="Cannon C."/>
            <person name="Castanera R."/>
            <person name="Culley D."/>
            <person name="Daum C."/>
            <person name="Ezra D."/>
            <person name="Gonzalez J."/>
            <person name="Henrissat B."/>
            <person name="Kuo A."/>
            <person name="Liang C."/>
            <person name="Lipzen A."/>
            <person name="Lutzoni F."/>
            <person name="Magnuson J."/>
            <person name="Mondo S."/>
            <person name="Nolan M."/>
            <person name="Ohm R."/>
            <person name="Pangilinan J."/>
            <person name="Park H.-J."/>
            <person name="Ramirez L."/>
            <person name="Alfaro M."/>
            <person name="Sun H."/>
            <person name="Tritt A."/>
            <person name="Yoshinaga Y."/>
            <person name="Zwiers L.-H."/>
            <person name="Turgeon B."/>
            <person name="Goodwin S."/>
            <person name="Spatafora J."/>
            <person name="Crous P."/>
            <person name="Grigoriev I."/>
        </authorList>
    </citation>
    <scope>NUCLEOTIDE SEQUENCE</scope>
    <source>
        <strain evidence="1">CBS 379.55</strain>
    </source>
</reference>